<gene>
    <name evidence="2" type="ORF">Cgig2_012014</name>
</gene>
<dbReference type="InterPro" id="IPR008979">
    <property type="entry name" value="Galactose-bd-like_sf"/>
</dbReference>
<sequence length="220" mass="24579">MQVYVFEAESSCAAFLVNYDFRREATVLFRNSSYTLPPKSISILPDCKTVAFNTAKASLLELLFVSAQYNTRSMVTSIKFDSEEQWKEFRETVPLFDDKLLQSNRLLDQISTAKDMSDYLWYTSRFQHSASDTNPKLQVSSNAHVLHAFVNGEYVANGITTSPGSAHGSRKNPSYTLESTILLNDGANSISLLSVMVGLPVCIILNIQRWPSGPVGRHSH</sequence>
<comment type="caution">
    <text evidence="2">The sequence shown here is derived from an EMBL/GenBank/DDBJ whole genome shotgun (WGS) entry which is preliminary data.</text>
</comment>
<feature type="domain" description="Beta-galactosidase beta-sandwich" evidence="1">
    <location>
        <begin position="2"/>
        <end position="56"/>
    </location>
</feature>
<dbReference type="GO" id="GO:0005975">
    <property type="term" value="P:carbohydrate metabolic process"/>
    <property type="evidence" value="ECO:0007669"/>
    <property type="project" value="InterPro"/>
</dbReference>
<dbReference type="Pfam" id="PF17834">
    <property type="entry name" value="GHD"/>
    <property type="match status" value="1"/>
</dbReference>
<dbReference type="EMBL" id="JAKOGI010000034">
    <property type="protein sequence ID" value="KAJ8447879.1"/>
    <property type="molecule type" value="Genomic_DNA"/>
</dbReference>
<dbReference type="GO" id="GO:0004553">
    <property type="term" value="F:hydrolase activity, hydrolyzing O-glycosyl compounds"/>
    <property type="evidence" value="ECO:0007669"/>
    <property type="project" value="InterPro"/>
</dbReference>
<dbReference type="Proteomes" id="UP001153076">
    <property type="component" value="Unassembled WGS sequence"/>
</dbReference>
<dbReference type="AlphaFoldDB" id="A0A9Q1KS35"/>
<dbReference type="InterPro" id="IPR001944">
    <property type="entry name" value="Glycoside_Hdrlase_35"/>
</dbReference>
<dbReference type="SUPFAM" id="SSF49785">
    <property type="entry name" value="Galactose-binding domain-like"/>
    <property type="match status" value="1"/>
</dbReference>
<accession>A0A9Q1KS35</accession>
<proteinExistence type="predicted"/>
<evidence type="ECO:0000313" key="3">
    <source>
        <dbReference type="Proteomes" id="UP001153076"/>
    </source>
</evidence>
<name>A0A9Q1KS35_9CARY</name>
<evidence type="ECO:0000313" key="2">
    <source>
        <dbReference type="EMBL" id="KAJ8447879.1"/>
    </source>
</evidence>
<evidence type="ECO:0000259" key="1">
    <source>
        <dbReference type="Pfam" id="PF17834"/>
    </source>
</evidence>
<organism evidence="2 3">
    <name type="scientific">Carnegiea gigantea</name>
    <dbReference type="NCBI Taxonomy" id="171969"/>
    <lineage>
        <taxon>Eukaryota</taxon>
        <taxon>Viridiplantae</taxon>
        <taxon>Streptophyta</taxon>
        <taxon>Embryophyta</taxon>
        <taxon>Tracheophyta</taxon>
        <taxon>Spermatophyta</taxon>
        <taxon>Magnoliopsida</taxon>
        <taxon>eudicotyledons</taxon>
        <taxon>Gunneridae</taxon>
        <taxon>Pentapetalae</taxon>
        <taxon>Caryophyllales</taxon>
        <taxon>Cactineae</taxon>
        <taxon>Cactaceae</taxon>
        <taxon>Cactoideae</taxon>
        <taxon>Echinocereeae</taxon>
        <taxon>Carnegiea</taxon>
    </lineage>
</organism>
<dbReference type="OrthoDB" id="1535092at2759"/>
<dbReference type="InterPro" id="IPR041392">
    <property type="entry name" value="GHD"/>
</dbReference>
<keyword evidence="3" id="KW-1185">Reference proteome</keyword>
<protein>
    <recommendedName>
        <fullName evidence="1">Beta-galactosidase beta-sandwich domain-containing protein</fullName>
    </recommendedName>
</protein>
<dbReference type="PANTHER" id="PTHR23421">
    <property type="entry name" value="BETA-GALACTOSIDASE RELATED"/>
    <property type="match status" value="1"/>
</dbReference>
<reference evidence="2" key="1">
    <citation type="submission" date="2022-04" db="EMBL/GenBank/DDBJ databases">
        <title>Carnegiea gigantea Genome sequencing and assembly v2.</title>
        <authorList>
            <person name="Copetti D."/>
            <person name="Sanderson M.J."/>
            <person name="Burquez A."/>
            <person name="Wojciechowski M.F."/>
        </authorList>
    </citation>
    <scope>NUCLEOTIDE SEQUENCE</scope>
    <source>
        <strain evidence="2">SGP5-SGP5p</strain>
        <tissue evidence="2">Aerial part</tissue>
    </source>
</reference>